<dbReference type="EMBL" id="VSWC01000144">
    <property type="protein sequence ID" value="KAA1077702.1"/>
    <property type="molecule type" value="Genomic_DNA"/>
</dbReference>
<dbReference type="AlphaFoldDB" id="A0A5B0MM69"/>
<evidence type="ECO:0000313" key="3">
    <source>
        <dbReference type="Proteomes" id="UP000324748"/>
    </source>
</evidence>
<name>A0A5B0MM69_PUCGR</name>
<feature type="region of interest" description="Disordered" evidence="1">
    <location>
        <begin position="25"/>
        <end position="44"/>
    </location>
</feature>
<evidence type="ECO:0000313" key="2">
    <source>
        <dbReference type="EMBL" id="KAA1077702.1"/>
    </source>
</evidence>
<comment type="caution">
    <text evidence="2">The sequence shown here is derived from an EMBL/GenBank/DDBJ whole genome shotgun (WGS) entry which is preliminary data.</text>
</comment>
<dbReference type="OrthoDB" id="2515685at2759"/>
<gene>
    <name evidence="2" type="ORF">PGT21_016675</name>
</gene>
<accession>A0A5B0MM69</accession>
<proteinExistence type="predicted"/>
<sequence>MGKQHWERICEHDEQTAREALERIEAENEPSPPQPDVQDNNPFIDESQESYNHQAGLDVIDLAAMGPAARLLETNILTGVNLDDKISIDDLINAEIEQILQAEDADLFEGLDNLDVDGDNEPDEGSMWFPFKYKMELVGSILMGHTVNPPSGVVHKPFT</sequence>
<reference evidence="2 3" key="1">
    <citation type="submission" date="2019-05" db="EMBL/GenBank/DDBJ databases">
        <title>Emergence of the Ug99 lineage of the wheat stem rust pathogen through somatic hybridization.</title>
        <authorList>
            <person name="Li F."/>
            <person name="Upadhyaya N.M."/>
            <person name="Sperschneider J."/>
            <person name="Matny O."/>
            <person name="Nguyen-Phuc H."/>
            <person name="Mago R."/>
            <person name="Raley C."/>
            <person name="Miller M.E."/>
            <person name="Silverstein K.A.T."/>
            <person name="Henningsen E."/>
            <person name="Hirsch C.D."/>
            <person name="Visser B."/>
            <person name="Pretorius Z.A."/>
            <person name="Steffenson B.J."/>
            <person name="Schwessinger B."/>
            <person name="Dodds P.N."/>
            <person name="Figueroa M."/>
        </authorList>
    </citation>
    <scope>NUCLEOTIDE SEQUENCE [LARGE SCALE GENOMIC DNA]</scope>
    <source>
        <strain evidence="2">21-0</strain>
    </source>
</reference>
<organism evidence="2 3">
    <name type="scientific">Puccinia graminis f. sp. tritici</name>
    <dbReference type="NCBI Taxonomy" id="56615"/>
    <lineage>
        <taxon>Eukaryota</taxon>
        <taxon>Fungi</taxon>
        <taxon>Dikarya</taxon>
        <taxon>Basidiomycota</taxon>
        <taxon>Pucciniomycotina</taxon>
        <taxon>Pucciniomycetes</taxon>
        <taxon>Pucciniales</taxon>
        <taxon>Pucciniaceae</taxon>
        <taxon>Puccinia</taxon>
    </lineage>
</organism>
<dbReference type="Proteomes" id="UP000324748">
    <property type="component" value="Unassembled WGS sequence"/>
</dbReference>
<keyword evidence="3" id="KW-1185">Reference proteome</keyword>
<evidence type="ECO:0000256" key="1">
    <source>
        <dbReference type="SAM" id="MobiDB-lite"/>
    </source>
</evidence>
<protein>
    <submittedName>
        <fullName evidence="2">Uncharacterized protein</fullName>
    </submittedName>
</protein>